<reference evidence="2 3" key="1">
    <citation type="submission" date="2007-04" db="EMBL/GenBank/DDBJ databases">
        <authorList>
            <person name="Fulton L."/>
            <person name="Clifton S."/>
            <person name="Fulton B."/>
            <person name="Xu J."/>
            <person name="Minx P."/>
            <person name="Pepin K.H."/>
            <person name="Johnson M."/>
            <person name="Thiruvilangam P."/>
            <person name="Bhonagiri V."/>
            <person name="Nash W.E."/>
            <person name="Mardis E.R."/>
            <person name="Wilson R.K."/>
        </authorList>
    </citation>
    <scope>NUCLEOTIDE SEQUENCE [LARGE SCALE GENOMIC DNA]</scope>
    <source>
        <strain evidence="2 3">L2-32</strain>
    </source>
</reference>
<comment type="caution">
    <text evidence="2">The sequence shown here is derived from an EMBL/GenBank/DDBJ whole genome shotgun (WGS) entry which is preliminary data.</text>
</comment>
<gene>
    <name evidence="2" type="ORF">BIFADO_01738</name>
</gene>
<dbReference type="Proteomes" id="UP000003773">
    <property type="component" value="Unassembled WGS sequence"/>
</dbReference>
<evidence type="ECO:0000313" key="3">
    <source>
        <dbReference type="Proteomes" id="UP000003773"/>
    </source>
</evidence>
<reference evidence="2 3" key="2">
    <citation type="submission" date="2007-05" db="EMBL/GenBank/DDBJ databases">
        <title>Draft genome sequence of Bifidobacterium adolescentis (L2-32).</title>
        <authorList>
            <person name="Sudarsanam P."/>
            <person name="Ley R."/>
            <person name="Guruge J."/>
            <person name="Turnbaugh P.J."/>
            <person name="Mahowald M."/>
            <person name="Liep D."/>
            <person name="Gordon J."/>
        </authorList>
    </citation>
    <scope>NUCLEOTIDE SEQUENCE [LARGE SCALE GENOMIC DNA]</scope>
    <source>
        <strain evidence="2 3">L2-32</strain>
    </source>
</reference>
<feature type="region of interest" description="Disordered" evidence="1">
    <location>
        <begin position="1"/>
        <end position="42"/>
    </location>
</feature>
<dbReference type="HOGENOM" id="CLU_3247842_0_0_11"/>
<dbReference type="AlphaFoldDB" id="A7A7A1"/>
<proteinExistence type="predicted"/>
<feature type="compositionally biased region" description="Basic and acidic residues" evidence="1">
    <location>
        <begin position="1"/>
        <end position="15"/>
    </location>
</feature>
<dbReference type="EMBL" id="AAXD02000052">
    <property type="protein sequence ID" value="EDN82684.1"/>
    <property type="molecule type" value="Genomic_DNA"/>
</dbReference>
<name>A7A7A1_BIFAD</name>
<feature type="compositionally biased region" description="Basic residues" evidence="1">
    <location>
        <begin position="30"/>
        <end position="42"/>
    </location>
</feature>
<organism evidence="2 3">
    <name type="scientific">Bifidobacterium adolescentis L2-32</name>
    <dbReference type="NCBI Taxonomy" id="411481"/>
    <lineage>
        <taxon>Bacteria</taxon>
        <taxon>Bacillati</taxon>
        <taxon>Actinomycetota</taxon>
        <taxon>Actinomycetes</taxon>
        <taxon>Bifidobacteriales</taxon>
        <taxon>Bifidobacteriaceae</taxon>
        <taxon>Bifidobacterium</taxon>
    </lineage>
</organism>
<evidence type="ECO:0000313" key="2">
    <source>
        <dbReference type="EMBL" id="EDN82684.1"/>
    </source>
</evidence>
<accession>A7A7A1</accession>
<protein>
    <submittedName>
        <fullName evidence="2">Uncharacterized protein</fullName>
    </submittedName>
</protein>
<sequence>MNDGSRGKRSTERFPRNPHHGITIEIIATQHHKNQAKKRKKN</sequence>
<evidence type="ECO:0000256" key="1">
    <source>
        <dbReference type="SAM" id="MobiDB-lite"/>
    </source>
</evidence>